<dbReference type="Pfam" id="PF00596">
    <property type="entry name" value="Aldolase_II"/>
    <property type="match status" value="1"/>
</dbReference>
<organism evidence="4 5">
    <name type="scientific">Steroidobacter gossypii</name>
    <dbReference type="NCBI Taxonomy" id="2805490"/>
    <lineage>
        <taxon>Bacteria</taxon>
        <taxon>Pseudomonadati</taxon>
        <taxon>Pseudomonadota</taxon>
        <taxon>Gammaproteobacteria</taxon>
        <taxon>Steroidobacterales</taxon>
        <taxon>Steroidobacteraceae</taxon>
        <taxon>Steroidobacter</taxon>
    </lineage>
</organism>
<sequence length="654" mass="71057">MKSLWNDQEAARFQGPLGQRVYTSRLLGSDPSLVLHGGGNTSVKLLETNVFGEPEEVLYVKGRGADLATIDASGFAPCRLRRLLRLITLTELSDEHMESELKLSLTRASAPAPSVETLLHALLPQAFVDHTHSDALIAVMNSRNGFERLQELYGGLVVIIPYAMPGFKLVRLCREILAKEATRDTIGVILMHHGLFTFGDTAKLSYDRMIELVSRAEQHLEAHGAARMEWPAQDPPRPSRVEIAALRQEISKVAGAPMILSVHADAQALGFARREDVVELSGRGGVTPDHVIRTKRIPMVGRDVAGYAAAYKEYVRFHANDRALAMVDPAPRVILDPQLGMGVLGRSAEDAAIAEDIYRHTIDIIMSAERLGGWRALPAKDFFEVEFWDLERTKLAKPDPSQMFLGEVALVTGAASGIGKACVDVLLERGAAVVGLDVSPAVKTLYQRKSYLGIECDLTSEEQIAAALDQSVWAFGSIDMLVLNAGIFPKSTPIAAMPTEVWRKTMSINLDANLILMRDCFPLLKFSPRGGRVAIIGSKNVAAPGPGAAAYSASKSAVQQLARVAALEWGSERIRVNCLHPNAVFDTGIWTPEVLAARAASYNLSVQEYKTNNVLKTEVTSRDVAELAADLCGPRFAKTTGAQIPVDGGNERVI</sequence>
<dbReference type="Proteomes" id="UP000661077">
    <property type="component" value="Unassembled WGS sequence"/>
</dbReference>
<comment type="similarity">
    <text evidence="1">Belongs to the short-chain dehydrogenases/reductases (SDR) family.</text>
</comment>
<comment type="caution">
    <text evidence="4">The sequence shown here is derived from an EMBL/GenBank/DDBJ whole genome shotgun (WGS) entry which is preliminary data.</text>
</comment>
<dbReference type="PANTHER" id="PTHR24321:SF14">
    <property type="entry name" value="SHORT-CHAIN TYPE DEHYDROGENASE_REDUCTASE BLR2146-RELATED"/>
    <property type="match status" value="1"/>
</dbReference>
<dbReference type="SMART" id="SM01007">
    <property type="entry name" value="Aldolase_II"/>
    <property type="match status" value="1"/>
</dbReference>
<dbReference type="EMBL" id="JAEVLS010000005">
    <property type="protein sequence ID" value="MBM0107642.1"/>
    <property type="molecule type" value="Genomic_DNA"/>
</dbReference>
<proteinExistence type="inferred from homology"/>
<dbReference type="PANTHER" id="PTHR24321">
    <property type="entry name" value="DEHYDROGENASES, SHORT CHAIN"/>
    <property type="match status" value="1"/>
</dbReference>
<protein>
    <submittedName>
        <fullName evidence="4">Bifunctional aldolase/short-chain dehydrogenase</fullName>
    </submittedName>
</protein>
<dbReference type="RefSeq" id="WP_203169741.1">
    <property type="nucleotide sequence ID" value="NZ_JAEVLS010000005.1"/>
</dbReference>
<feature type="domain" description="Class II aldolase/adducin N-terminal" evidence="3">
    <location>
        <begin position="19"/>
        <end position="220"/>
    </location>
</feature>
<evidence type="ECO:0000256" key="1">
    <source>
        <dbReference type="ARBA" id="ARBA00006484"/>
    </source>
</evidence>
<evidence type="ECO:0000313" key="5">
    <source>
        <dbReference type="Proteomes" id="UP000661077"/>
    </source>
</evidence>
<keyword evidence="5" id="KW-1185">Reference proteome</keyword>
<dbReference type="SUPFAM" id="SSF51735">
    <property type="entry name" value="NAD(P)-binding Rossmann-fold domains"/>
    <property type="match status" value="1"/>
</dbReference>
<keyword evidence="2" id="KW-0560">Oxidoreductase</keyword>
<dbReference type="Gene3D" id="3.40.225.10">
    <property type="entry name" value="Class II aldolase/adducin N-terminal domain"/>
    <property type="match status" value="1"/>
</dbReference>
<gene>
    <name evidence="4" type="ORF">JM946_23105</name>
</gene>
<accession>A0ABS1X338</accession>
<dbReference type="NCBIfam" id="NF006196">
    <property type="entry name" value="PRK08324.2-4"/>
    <property type="match status" value="1"/>
</dbReference>
<dbReference type="InterPro" id="IPR002347">
    <property type="entry name" value="SDR_fam"/>
</dbReference>
<dbReference type="InterPro" id="IPR036409">
    <property type="entry name" value="Aldolase_II/adducin_N_sf"/>
</dbReference>
<reference evidence="4 5" key="1">
    <citation type="journal article" date="2021" name="Int. J. Syst. Evol. Microbiol.">
        <title>Steroidobacter gossypii sp. nov., isolated from soil of cotton cropping field.</title>
        <authorList>
            <person name="Huang R."/>
            <person name="Yang S."/>
            <person name="Zhen C."/>
            <person name="Liu W."/>
        </authorList>
    </citation>
    <scope>NUCLEOTIDE SEQUENCE [LARGE SCALE GENOMIC DNA]</scope>
    <source>
        <strain evidence="4 5">S1-65</strain>
    </source>
</reference>
<dbReference type="PROSITE" id="PS00061">
    <property type="entry name" value="ADH_SHORT"/>
    <property type="match status" value="1"/>
</dbReference>
<dbReference type="PRINTS" id="PR00081">
    <property type="entry name" value="GDHRDH"/>
</dbReference>
<evidence type="ECO:0000259" key="3">
    <source>
        <dbReference type="SMART" id="SM01007"/>
    </source>
</evidence>
<dbReference type="Pfam" id="PF13561">
    <property type="entry name" value="adh_short_C2"/>
    <property type="match status" value="1"/>
</dbReference>
<dbReference type="SUPFAM" id="SSF53639">
    <property type="entry name" value="AraD/HMP-PK domain-like"/>
    <property type="match status" value="1"/>
</dbReference>
<dbReference type="InterPro" id="IPR036291">
    <property type="entry name" value="NAD(P)-bd_dom_sf"/>
</dbReference>
<dbReference type="InterPro" id="IPR001303">
    <property type="entry name" value="Aldolase_II/adducin_N"/>
</dbReference>
<name>A0ABS1X338_9GAMM</name>
<evidence type="ECO:0000313" key="4">
    <source>
        <dbReference type="EMBL" id="MBM0107642.1"/>
    </source>
</evidence>
<dbReference type="InterPro" id="IPR020904">
    <property type="entry name" value="Sc_DH/Rdtase_CS"/>
</dbReference>
<dbReference type="Gene3D" id="3.40.50.720">
    <property type="entry name" value="NAD(P)-binding Rossmann-like Domain"/>
    <property type="match status" value="1"/>
</dbReference>
<evidence type="ECO:0000256" key="2">
    <source>
        <dbReference type="ARBA" id="ARBA00023002"/>
    </source>
</evidence>